<dbReference type="AlphaFoldDB" id="A0AAN7U8Q6"/>
<comment type="catalytic activity">
    <reaction evidence="9">
        <text>N(6)-[(R)-dihydrolipoyl]-L-lysyl-[protein] + 2-methylpropanoyl-CoA = N(6)-[(R)-S(8)-2-methylpropanoyldihydrolipoyl]-L-lysyl-[protein] + CoA</text>
        <dbReference type="Rhea" id="RHEA:18865"/>
        <dbReference type="Rhea" id="RHEA-COMP:10475"/>
        <dbReference type="Rhea" id="RHEA-COMP:10497"/>
        <dbReference type="ChEBI" id="CHEBI:57287"/>
        <dbReference type="ChEBI" id="CHEBI:57338"/>
        <dbReference type="ChEBI" id="CHEBI:83100"/>
        <dbReference type="ChEBI" id="CHEBI:83142"/>
        <dbReference type="EC" id="2.3.1.168"/>
    </reaction>
    <physiologicalReaction direction="left-to-right" evidence="9">
        <dbReference type="Rhea" id="RHEA:18866"/>
    </physiologicalReaction>
</comment>
<dbReference type="GO" id="GO:0005759">
    <property type="term" value="C:mitochondrial matrix"/>
    <property type="evidence" value="ECO:0007669"/>
    <property type="project" value="UniProtKB-SubCell"/>
</dbReference>
<evidence type="ECO:0000256" key="1">
    <source>
        <dbReference type="ARBA" id="ARBA00001938"/>
    </source>
</evidence>
<dbReference type="EMBL" id="JAVFKY010000001">
    <property type="protein sequence ID" value="KAK5584412.1"/>
    <property type="molecule type" value="Genomic_DNA"/>
</dbReference>
<accession>A0AAN7U8Q6</accession>
<dbReference type="Pfam" id="PF00198">
    <property type="entry name" value="2-oxoacid_dh"/>
    <property type="match status" value="1"/>
</dbReference>
<comment type="subcellular location">
    <subcellularLocation>
        <location evidence="2">Mitochondrion matrix</location>
    </subcellularLocation>
</comment>
<evidence type="ECO:0000256" key="4">
    <source>
        <dbReference type="ARBA" id="ARBA00022679"/>
    </source>
</evidence>
<reference evidence="14 15" key="1">
    <citation type="submission" date="2023-11" db="EMBL/GenBank/DDBJ databases">
        <title>Dfirmibasis_genome.</title>
        <authorList>
            <person name="Edelbroek B."/>
            <person name="Kjellin J."/>
            <person name="Jerlstrom-Hultqvist J."/>
            <person name="Soderbom F."/>
        </authorList>
    </citation>
    <scope>NUCLEOTIDE SEQUENCE [LARGE SCALE GENOMIC DNA]</scope>
    <source>
        <strain evidence="14 15">TNS-C-14</strain>
    </source>
</reference>
<dbReference type="InterPro" id="IPR023213">
    <property type="entry name" value="CAT-like_dom_sf"/>
</dbReference>
<dbReference type="InterPro" id="IPR050743">
    <property type="entry name" value="2-oxoacid_DH_E2_comp"/>
</dbReference>
<dbReference type="PROSITE" id="PS51826">
    <property type="entry name" value="PSBD"/>
    <property type="match status" value="1"/>
</dbReference>
<evidence type="ECO:0000259" key="13">
    <source>
        <dbReference type="PROSITE" id="PS51826"/>
    </source>
</evidence>
<feature type="region of interest" description="Disordered" evidence="11">
    <location>
        <begin position="164"/>
        <end position="197"/>
    </location>
</feature>
<comment type="caution">
    <text evidence="14">The sequence shown here is derived from an EMBL/GenBank/DDBJ whole genome shotgun (WGS) entry which is preliminary data.</text>
</comment>
<proteinExistence type="inferred from homology"/>
<gene>
    <name evidence="14" type="ORF">RB653_006023</name>
</gene>
<keyword evidence="15" id="KW-1185">Reference proteome</keyword>
<dbReference type="SUPFAM" id="SSF51230">
    <property type="entry name" value="Single hybrid motif"/>
    <property type="match status" value="1"/>
</dbReference>
<dbReference type="Gene3D" id="3.30.559.10">
    <property type="entry name" value="Chloramphenicol acetyltransferase-like domain"/>
    <property type="match status" value="1"/>
</dbReference>
<dbReference type="CDD" id="cd06849">
    <property type="entry name" value="lipoyl_domain"/>
    <property type="match status" value="1"/>
</dbReference>
<dbReference type="EC" id="2.3.1.-" evidence="10"/>
<dbReference type="InterPro" id="IPR003016">
    <property type="entry name" value="2-oxoA_DH_lipoyl-BS"/>
</dbReference>
<evidence type="ECO:0000313" key="15">
    <source>
        <dbReference type="Proteomes" id="UP001344447"/>
    </source>
</evidence>
<evidence type="ECO:0000313" key="14">
    <source>
        <dbReference type="EMBL" id="KAK5584412.1"/>
    </source>
</evidence>
<evidence type="ECO:0000256" key="2">
    <source>
        <dbReference type="ARBA" id="ARBA00004305"/>
    </source>
</evidence>
<evidence type="ECO:0000256" key="9">
    <source>
        <dbReference type="ARBA" id="ARBA00051775"/>
    </source>
</evidence>
<evidence type="ECO:0000256" key="6">
    <source>
        <dbReference type="ARBA" id="ARBA00022946"/>
    </source>
</evidence>
<evidence type="ECO:0000256" key="10">
    <source>
        <dbReference type="RuleBase" id="RU003423"/>
    </source>
</evidence>
<dbReference type="FunFam" id="3.30.559.10:FF:000027">
    <property type="entry name" value="Dihydrolipoamide acetyltransferase component of pyruvate dehydrogenase complex"/>
    <property type="match status" value="1"/>
</dbReference>
<dbReference type="Pfam" id="PF02817">
    <property type="entry name" value="E3_binding"/>
    <property type="match status" value="1"/>
</dbReference>
<dbReference type="PROSITE" id="PS00189">
    <property type="entry name" value="LIPOYL"/>
    <property type="match status" value="1"/>
</dbReference>
<evidence type="ECO:0000256" key="7">
    <source>
        <dbReference type="ARBA" id="ARBA00023128"/>
    </source>
</evidence>
<dbReference type="FunFam" id="2.40.50.100:FF:000013">
    <property type="entry name" value="Dihydrolipoamide acetyltransferase component of pyruvate dehydrogenase complex"/>
    <property type="match status" value="1"/>
</dbReference>
<dbReference type="Gene3D" id="2.40.50.100">
    <property type="match status" value="1"/>
</dbReference>
<keyword evidence="8 10" id="KW-0012">Acyltransferase</keyword>
<dbReference type="FunFam" id="4.10.320.10:FF:000002">
    <property type="entry name" value="Dihydrolipoamide acetyltransferase component of pyruvate dehydrogenase complex"/>
    <property type="match status" value="1"/>
</dbReference>
<name>A0AAN7U8Q6_9MYCE</name>
<keyword evidence="6" id="KW-0809">Transit peptide</keyword>
<dbReference type="Proteomes" id="UP001344447">
    <property type="component" value="Unassembled WGS sequence"/>
</dbReference>
<dbReference type="Pfam" id="PF00364">
    <property type="entry name" value="Biotin_lipoyl"/>
    <property type="match status" value="1"/>
</dbReference>
<dbReference type="GO" id="GO:0031405">
    <property type="term" value="F:lipoic acid binding"/>
    <property type="evidence" value="ECO:0007669"/>
    <property type="project" value="TreeGrafter"/>
</dbReference>
<dbReference type="InterPro" id="IPR036625">
    <property type="entry name" value="E3-bd_dom_sf"/>
</dbReference>
<dbReference type="PANTHER" id="PTHR43178">
    <property type="entry name" value="DIHYDROLIPOAMIDE ACETYLTRANSFERASE COMPONENT OF PYRUVATE DEHYDROGENASE COMPLEX"/>
    <property type="match status" value="1"/>
</dbReference>
<keyword evidence="7" id="KW-0496">Mitochondrion</keyword>
<keyword evidence="4 10" id="KW-0808">Transferase</keyword>
<dbReference type="InterPro" id="IPR011053">
    <property type="entry name" value="Single_hybrid_motif"/>
</dbReference>
<dbReference type="GO" id="GO:0016407">
    <property type="term" value="F:acetyltransferase activity"/>
    <property type="evidence" value="ECO:0007669"/>
    <property type="project" value="TreeGrafter"/>
</dbReference>
<organism evidence="14 15">
    <name type="scientific">Dictyostelium firmibasis</name>
    <dbReference type="NCBI Taxonomy" id="79012"/>
    <lineage>
        <taxon>Eukaryota</taxon>
        <taxon>Amoebozoa</taxon>
        <taxon>Evosea</taxon>
        <taxon>Eumycetozoa</taxon>
        <taxon>Dictyostelia</taxon>
        <taxon>Dictyosteliales</taxon>
        <taxon>Dictyosteliaceae</taxon>
        <taxon>Dictyostelium</taxon>
    </lineage>
</organism>
<dbReference type="InterPro" id="IPR004167">
    <property type="entry name" value="PSBD"/>
</dbReference>
<evidence type="ECO:0000256" key="5">
    <source>
        <dbReference type="ARBA" id="ARBA00022823"/>
    </source>
</evidence>
<evidence type="ECO:0000256" key="8">
    <source>
        <dbReference type="ARBA" id="ARBA00023315"/>
    </source>
</evidence>
<comment type="similarity">
    <text evidence="3 10">Belongs to the 2-oxoacid dehydrogenase family.</text>
</comment>
<protein>
    <recommendedName>
        <fullName evidence="10">Dihydrolipoamide acetyltransferase component of pyruvate dehydrogenase complex</fullName>
        <ecNumber evidence="10">2.3.1.-</ecNumber>
    </recommendedName>
</protein>
<evidence type="ECO:0000256" key="11">
    <source>
        <dbReference type="SAM" id="MobiDB-lite"/>
    </source>
</evidence>
<feature type="domain" description="Peripheral subunit-binding (PSBD)" evidence="13">
    <location>
        <begin position="211"/>
        <end position="248"/>
    </location>
</feature>
<dbReference type="PANTHER" id="PTHR43178:SF5">
    <property type="entry name" value="LIPOAMIDE ACYLTRANSFERASE COMPONENT OF BRANCHED-CHAIN ALPHA-KETO ACID DEHYDROGENASE COMPLEX, MITOCHONDRIAL"/>
    <property type="match status" value="1"/>
</dbReference>
<dbReference type="InterPro" id="IPR000089">
    <property type="entry name" value="Biotin_lipoyl"/>
</dbReference>
<dbReference type="Gene3D" id="4.10.320.10">
    <property type="entry name" value="E3-binding domain"/>
    <property type="match status" value="1"/>
</dbReference>
<dbReference type="PROSITE" id="PS50968">
    <property type="entry name" value="BIOTINYL_LIPOYL"/>
    <property type="match status" value="1"/>
</dbReference>
<dbReference type="GO" id="GO:0005829">
    <property type="term" value="C:cytosol"/>
    <property type="evidence" value="ECO:0007669"/>
    <property type="project" value="UniProtKB-ARBA"/>
</dbReference>
<dbReference type="SUPFAM" id="SSF52777">
    <property type="entry name" value="CoA-dependent acyltransferases"/>
    <property type="match status" value="1"/>
</dbReference>
<keyword evidence="5 10" id="KW-0450">Lipoyl</keyword>
<feature type="domain" description="Lipoyl-binding" evidence="12">
    <location>
        <begin position="81"/>
        <end position="156"/>
    </location>
</feature>
<dbReference type="SUPFAM" id="SSF47005">
    <property type="entry name" value="Peripheral subunit-binding domain of 2-oxo acid dehydrogenase complex"/>
    <property type="match status" value="1"/>
</dbReference>
<feature type="compositionally biased region" description="Low complexity" evidence="11">
    <location>
        <begin position="174"/>
        <end position="193"/>
    </location>
</feature>
<dbReference type="InterPro" id="IPR001078">
    <property type="entry name" value="2-oxoacid_DH_actylTfrase"/>
</dbReference>
<evidence type="ECO:0000256" key="3">
    <source>
        <dbReference type="ARBA" id="ARBA00007317"/>
    </source>
</evidence>
<comment type="cofactor">
    <cofactor evidence="1 10">
        <name>(R)-lipoate</name>
        <dbReference type="ChEBI" id="CHEBI:83088"/>
    </cofactor>
</comment>
<sequence>MLSTRQILTKSKRLVNVCQKQQVVRGISTTSNCLIKNSTENDKTINSINQQIKPISTLNKIINNRFEKQISVRNYSSGNAPIKFNLADVGEGIAECEVLIWYVKEGDQIKEFDKLCEVQSDKATVEITSRYDGIVTKICHKIGDMAKVGEPLVEITPEGSVADAKLNAGPASQTTAPTTTTNINDQSSPSSSSLDHHEYDITKNGQKYKVLATPSVRNLAKLNSINLNTIQGTGKDGRVLKENLLDFLNGVSQSKTASIPIVQKTTTTTTTTTFSPTESLQPPVVVASPINNKERETRVPISGIKKVMVKSMNAATAVPHFGFSEEYIMDALTFLRNQMKPMAESRGIKLSYMPFLIKATSLALSRYPVLNSSVSPTETEIIYKNYHNIGVAMDTPQGLLVPNIKNVESKSIFEIAQELNRLQKAGIAGQLTPADMSGGTFSLSNIGTIGGTYCSPVLLLPEVCIGAIGKIQKLPRFDKSGNVIPQSIMIISWSGDHRVIDGATIANFSNVLKGYIENPSTMLFDTR</sequence>
<dbReference type="GO" id="GO:0043754">
    <property type="term" value="F:dihydrolipoamide branched chain acyltransferase activity"/>
    <property type="evidence" value="ECO:0007669"/>
    <property type="project" value="UniProtKB-EC"/>
</dbReference>
<evidence type="ECO:0000259" key="12">
    <source>
        <dbReference type="PROSITE" id="PS50968"/>
    </source>
</evidence>